<dbReference type="InterPro" id="IPR000048">
    <property type="entry name" value="IQ_motif_EF-hand-BS"/>
</dbReference>
<proteinExistence type="inferred from homology"/>
<feature type="region of interest" description="Disordered" evidence="4">
    <location>
        <begin position="345"/>
        <end position="364"/>
    </location>
</feature>
<feature type="region of interest" description="Disordered" evidence="4">
    <location>
        <begin position="1"/>
        <end position="62"/>
    </location>
</feature>
<keyword evidence="1" id="KW-0112">Calmodulin-binding</keyword>
<feature type="compositionally biased region" description="Polar residues" evidence="4">
    <location>
        <begin position="22"/>
        <end position="42"/>
    </location>
</feature>
<feature type="compositionally biased region" description="Low complexity" evidence="4">
    <location>
        <begin position="53"/>
        <end position="62"/>
    </location>
</feature>
<comment type="subunit">
    <text evidence="3">Binds to multiple calmodulin (CaM) in the presence of Ca(2+) and CaM-like proteins.</text>
</comment>
<evidence type="ECO:0000313" key="7">
    <source>
        <dbReference type="Proteomes" id="UP001497480"/>
    </source>
</evidence>
<evidence type="ECO:0000313" key="6">
    <source>
        <dbReference type="EMBL" id="CAL0300743.1"/>
    </source>
</evidence>
<gene>
    <name evidence="6" type="ORF">LLUT_LOCUS1803</name>
</gene>
<feature type="region of interest" description="Disordered" evidence="4">
    <location>
        <begin position="318"/>
        <end position="339"/>
    </location>
</feature>
<evidence type="ECO:0000256" key="1">
    <source>
        <dbReference type="ARBA" id="ARBA00022860"/>
    </source>
</evidence>
<reference evidence="6 7" key="1">
    <citation type="submission" date="2024-03" db="EMBL/GenBank/DDBJ databases">
        <authorList>
            <person name="Martinez-Hernandez J."/>
        </authorList>
    </citation>
    <scope>NUCLEOTIDE SEQUENCE [LARGE SCALE GENOMIC DNA]</scope>
</reference>
<dbReference type="EMBL" id="CAXHTB010000001">
    <property type="protein sequence ID" value="CAL0300743.1"/>
    <property type="molecule type" value="Genomic_DNA"/>
</dbReference>
<dbReference type="Gene3D" id="1.20.5.190">
    <property type="match status" value="1"/>
</dbReference>
<dbReference type="InterPro" id="IPR025064">
    <property type="entry name" value="DUF4005"/>
</dbReference>
<protein>
    <recommendedName>
        <fullName evidence="5">DUF4005 domain-containing protein</fullName>
    </recommendedName>
</protein>
<accession>A0AAV1VVF7</accession>
<dbReference type="Pfam" id="PF13178">
    <property type="entry name" value="DUF4005"/>
    <property type="match status" value="1"/>
</dbReference>
<evidence type="ECO:0000259" key="5">
    <source>
        <dbReference type="Pfam" id="PF13178"/>
    </source>
</evidence>
<feature type="compositionally biased region" description="Basic and acidic residues" evidence="4">
    <location>
        <begin position="329"/>
        <end position="338"/>
    </location>
</feature>
<organism evidence="6 7">
    <name type="scientific">Lupinus luteus</name>
    <name type="common">European yellow lupine</name>
    <dbReference type="NCBI Taxonomy" id="3873"/>
    <lineage>
        <taxon>Eukaryota</taxon>
        <taxon>Viridiplantae</taxon>
        <taxon>Streptophyta</taxon>
        <taxon>Embryophyta</taxon>
        <taxon>Tracheophyta</taxon>
        <taxon>Spermatophyta</taxon>
        <taxon>Magnoliopsida</taxon>
        <taxon>eudicotyledons</taxon>
        <taxon>Gunneridae</taxon>
        <taxon>Pentapetalae</taxon>
        <taxon>rosids</taxon>
        <taxon>fabids</taxon>
        <taxon>Fabales</taxon>
        <taxon>Fabaceae</taxon>
        <taxon>Papilionoideae</taxon>
        <taxon>50 kb inversion clade</taxon>
        <taxon>genistoids sensu lato</taxon>
        <taxon>core genistoids</taxon>
        <taxon>Genisteae</taxon>
        <taxon>Lupinus</taxon>
    </lineage>
</organism>
<feature type="domain" description="DUF4005" evidence="5">
    <location>
        <begin position="267"/>
        <end position="348"/>
    </location>
</feature>
<dbReference type="PANTHER" id="PTHR32295:SF45">
    <property type="entry name" value="PROTEIN IQ-DOMAIN 19"/>
    <property type="match status" value="1"/>
</dbReference>
<comment type="caution">
    <text evidence="6">The sequence shown here is derived from an EMBL/GenBank/DDBJ whole genome shotgun (WGS) entry which is preliminary data.</text>
</comment>
<dbReference type="PROSITE" id="PS50096">
    <property type="entry name" value="IQ"/>
    <property type="match status" value="2"/>
</dbReference>
<dbReference type="Pfam" id="PF00612">
    <property type="entry name" value="IQ"/>
    <property type="match status" value="2"/>
</dbReference>
<comment type="similarity">
    <text evidence="2">Belongs to the IQD family.</text>
</comment>
<evidence type="ECO:0000256" key="4">
    <source>
        <dbReference type="SAM" id="MobiDB-lite"/>
    </source>
</evidence>
<dbReference type="GO" id="GO:0005516">
    <property type="term" value="F:calmodulin binding"/>
    <property type="evidence" value="ECO:0007669"/>
    <property type="project" value="UniProtKB-KW"/>
</dbReference>
<dbReference type="SMART" id="SM00015">
    <property type="entry name" value="IQ"/>
    <property type="match status" value="2"/>
</dbReference>
<evidence type="ECO:0000256" key="3">
    <source>
        <dbReference type="ARBA" id="ARBA00024378"/>
    </source>
</evidence>
<sequence>MGKTGKWLRNLLKGKKEKDESANNLNCSSKGTENPSIPISTTPKEKGRRSLRRSPTTETTPTASLTNLFESSNVTVSSQNEHTMPHGTPATTIQQAAAIQIQSIFRSHLARKALCALRGLVKLQALVRGHLVRKQAKATLRCMQALVTAQARARAQRIRILLQRKHDQKQSTYTNTSQDDLFRHLYDEMEDKIKIVEMDVCESKGNSRSRITDAYHQDQYEHRFSPYYSNNSPHSKEENFKVSPAPSDLTGLSARACSGHFEECFSTTQNSPQYYAVSKDNEDSMQPFAFPKPPYTESIMSYDYPLFPNYMANTESSRAKVRSQSAPKQRPDSFERQLSRRRFSIEGRNVSRPVRMQRSSSHVSVTAQNYQDPWSIKLNKSAVSLKDSECGSTSTVITTNTNYCTSLVAYDRHGVRY</sequence>
<keyword evidence="7" id="KW-1185">Reference proteome</keyword>
<name>A0AAV1VVF7_LUPLU</name>
<feature type="compositionally biased region" description="Polar residues" evidence="4">
    <location>
        <begin position="318"/>
        <end position="327"/>
    </location>
</feature>
<dbReference type="PANTHER" id="PTHR32295">
    <property type="entry name" value="IQ-DOMAIN 5-RELATED"/>
    <property type="match status" value="1"/>
</dbReference>
<evidence type="ECO:0000256" key="2">
    <source>
        <dbReference type="ARBA" id="ARBA00024341"/>
    </source>
</evidence>
<dbReference type="Proteomes" id="UP001497480">
    <property type="component" value="Unassembled WGS sequence"/>
</dbReference>
<dbReference type="AlphaFoldDB" id="A0AAV1VVF7"/>